<evidence type="ECO:0000256" key="3">
    <source>
        <dbReference type="SAM" id="MobiDB-lite"/>
    </source>
</evidence>
<feature type="region of interest" description="Disordered" evidence="3">
    <location>
        <begin position="468"/>
        <end position="521"/>
    </location>
</feature>
<keyword evidence="2" id="KW-0175">Coiled coil</keyword>
<feature type="compositionally biased region" description="Basic and acidic residues" evidence="3">
    <location>
        <begin position="468"/>
        <end position="483"/>
    </location>
</feature>
<dbReference type="InterPro" id="IPR004000">
    <property type="entry name" value="Actin"/>
</dbReference>
<organism evidence="4 5">
    <name type="scientific">Caulochytrium protostelioides</name>
    <dbReference type="NCBI Taxonomy" id="1555241"/>
    <lineage>
        <taxon>Eukaryota</taxon>
        <taxon>Fungi</taxon>
        <taxon>Fungi incertae sedis</taxon>
        <taxon>Chytridiomycota</taxon>
        <taxon>Chytridiomycota incertae sedis</taxon>
        <taxon>Chytridiomycetes</taxon>
        <taxon>Caulochytriales</taxon>
        <taxon>Caulochytriaceae</taxon>
        <taxon>Caulochytrium</taxon>
    </lineage>
</organism>
<evidence type="ECO:0000256" key="2">
    <source>
        <dbReference type="SAM" id="Coils"/>
    </source>
</evidence>
<gene>
    <name evidence="4" type="ORF">CXG81DRAFT_11117</name>
</gene>
<name>A0A4P9XA23_9FUNG</name>
<evidence type="ECO:0008006" key="6">
    <source>
        <dbReference type="Google" id="ProtNLM"/>
    </source>
</evidence>
<dbReference type="PANTHER" id="PTHR11937">
    <property type="entry name" value="ACTIN"/>
    <property type="match status" value="1"/>
</dbReference>
<dbReference type="OrthoDB" id="7340501at2759"/>
<reference evidence="5" key="1">
    <citation type="journal article" date="2018" name="Nat. Microbiol.">
        <title>Leveraging single-cell genomics to expand the fungal tree of life.</title>
        <authorList>
            <person name="Ahrendt S.R."/>
            <person name="Quandt C.A."/>
            <person name="Ciobanu D."/>
            <person name="Clum A."/>
            <person name="Salamov A."/>
            <person name="Andreopoulos B."/>
            <person name="Cheng J.F."/>
            <person name="Woyke T."/>
            <person name="Pelin A."/>
            <person name="Henrissat B."/>
            <person name="Reynolds N.K."/>
            <person name="Benny G.L."/>
            <person name="Smith M.E."/>
            <person name="James T.Y."/>
            <person name="Grigoriev I.V."/>
        </authorList>
    </citation>
    <scope>NUCLEOTIDE SEQUENCE [LARGE SCALE GENOMIC DNA]</scope>
    <source>
        <strain evidence="5">ATCC 52028</strain>
    </source>
</reference>
<evidence type="ECO:0000313" key="4">
    <source>
        <dbReference type="EMBL" id="RKP02162.1"/>
    </source>
</evidence>
<keyword evidence="5" id="KW-1185">Reference proteome</keyword>
<dbReference type="AlphaFoldDB" id="A0A4P9XA23"/>
<dbReference type="EMBL" id="ML014150">
    <property type="protein sequence ID" value="RKP02162.1"/>
    <property type="molecule type" value="Genomic_DNA"/>
</dbReference>
<proteinExistence type="inferred from homology"/>
<feature type="coiled-coil region" evidence="2">
    <location>
        <begin position="542"/>
        <end position="572"/>
    </location>
</feature>
<dbReference type="SMART" id="SM00268">
    <property type="entry name" value="ACTIN"/>
    <property type="match status" value="1"/>
</dbReference>
<dbReference type="SUPFAM" id="SSF53067">
    <property type="entry name" value="Actin-like ATPase domain"/>
    <property type="match status" value="2"/>
</dbReference>
<sequence length="745" mass="83891">MTDIAAPLPPTPTVQAYAAYRGTRTPIVLDLGGAQIRAGWAGAAAPAVVFSNQVARYQPRNAPASTYYLVGNEIELVSGSGLQPKPMFENGVLVNPESLEWCLDYTFHFLGIDTPTVDHPILVTEPLGNPVLSRKAVTELLFEAYGVPAVAYACDALLAYHYATTRPSAVLPPDASPADGLVMMFGHETTTLVPILDDRPRFDLVKRIDWGGQQSHEFLHRVLQFKYPSFPQHLSDRQLWGIIYHHCYTALSFDRALMRTATRTVQTHTIQFPFIKEPARDEAAVAAAMAAVAEKRREQGRRLQETSQRLRREKLAEKEAWLARLEQLERDHPDASKDAWQASLKAAGLKSAAEFQQDLESTREWVMRTRQRVLGEKPADEPAASRPPVLDLIDVPDAELDDAGRKEKRKQKMLKGLLAMRERQKVEKALEREAAEKQRLADEQELRTDRVGWIARKRALRRQIRTRMNERQQRRTELADRRSQTSVNRAKHIAHLAAAESGRATKRRRRGGDEGANDTFGANDDDWGIYRDIRRADDAADVEDDEADAQQLEALEQELQKHDPDYAAYERREALREERPWIGTIYHRFLYGRAEFEPENTALMHQLRLNVERVRIGELLFQPYALAGLDQAGLVECVAAILAPLTPAEQTRVLCHVRLVGGGAQLRGVRERLEAELRRLRPTAVGAPDIPVHVLGPDDARLDAWRGGSLLAADPSLFAKLTITRHQYRASGSTAFTAHRWGNRT</sequence>
<protein>
    <recommendedName>
        <fullName evidence="6">Actin-like ATPase domain-containing protein</fullName>
    </recommendedName>
</protein>
<dbReference type="InterPro" id="IPR043129">
    <property type="entry name" value="ATPase_NBD"/>
</dbReference>
<dbReference type="Gene3D" id="3.90.640.10">
    <property type="entry name" value="Actin, Chain A, domain 4"/>
    <property type="match status" value="2"/>
</dbReference>
<dbReference type="Gene3D" id="3.30.420.40">
    <property type="match status" value="4"/>
</dbReference>
<comment type="similarity">
    <text evidence="1">Belongs to the actin family.</text>
</comment>
<feature type="coiled-coil region" evidence="2">
    <location>
        <begin position="293"/>
        <end position="331"/>
    </location>
</feature>
<dbReference type="Pfam" id="PF00022">
    <property type="entry name" value="Actin"/>
    <property type="match status" value="2"/>
</dbReference>
<accession>A0A4P9XA23</accession>
<dbReference type="STRING" id="1555241.A0A4P9XA23"/>
<evidence type="ECO:0000313" key="5">
    <source>
        <dbReference type="Proteomes" id="UP000274922"/>
    </source>
</evidence>
<dbReference type="Proteomes" id="UP000274922">
    <property type="component" value="Unassembled WGS sequence"/>
</dbReference>
<evidence type="ECO:0000256" key="1">
    <source>
        <dbReference type="RuleBase" id="RU000487"/>
    </source>
</evidence>